<sequence length="269" mass="28795">MEDSADIFDTALCALFAISPIGFSTSSPDEPHVYTPPVGAPVRLWLPHPPASVHAALQANHLWLSAVFLADRIASGDISFVTNRSYPNPSPQTSSVVELGAGAGLPSIMAARCGARVTCTDYDNAVVVATIARNFEADKPGNWAVMGHSWGTDVSKLLTRSEWGYDAILLADTLWSSDKHGILLDSVTSLLRRPAEGYAGGVVHVAAGLHTGRGPVTRFIEMAATTGLKATFEGEVKWLPGGGWGPHQWEGGELQEERGVVVYYTLRWT</sequence>
<evidence type="ECO:0008006" key="3">
    <source>
        <dbReference type="Google" id="ProtNLM"/>
    </source>
</evidence>
<dbReference type="InterPro" id="IPR019410">
    <property type="entry name" value="Methyltransf_16"/>
</dbReference>
<dbReference type="GO" id="GO:0005737">
    <property type="term" value="C:cytoplasm"/>
    <property type="evidence" value="ECO:0007669"/>
    <property type="project" value="TreeGrafter"/>
</dbReference>
<dbReference type="RefSeq" id="XP_060455007.1">
    <property type="nucleotide sequence ID" value="XM_060598188.1"/>
</dbReference>
<dbReference type="PANTHER" id="PTHR14614">
    <property type="entry name" value="HEPATOCELLULAR CARCINOMA-ASSOCIATED ANTIGEN"/>
    <property type="match status" value="1"/>
</dbReference>
<organism evidence="1 2">
    <name type="scientific">Cutaneotrichosporon cavernicola</name>
    <dbReference type="NCBI Taxonomy" id="279322"/>
    <lineage>
        <taxon>Eukaryota</taxon>
        <taxon>Fungi</taxon>
        <taxon>Dikarya</taxon>
        <taxon>Basidiomycota</taxon>
        <taxon>Agaricomycotina</taxon>
        <taxon>Tremellomycetes</taxon>
        <taxon>Trichosporonales</taxon>
        <taxon>Trichosporonaceae</taxon>
        <taxon>Cutaneotrichosporon</taxon>
    </lineage>
</organism>
<dbReference type="EMBL" id="AP028213">
    <property type="protein sequence ID" value="BEI89741.1"/>
    <property type="molecule type" value="Genomic_DNA"/>
</dbReference>
<dbReference type="AlphaFoldDB" id="A0AA48I257"/>
<dbReference type="CDD" id="cd02440">
    <property type="entry name" value="AdoMet_MTases"/>
    <property type="match status" value="1"/>
</dbReference>
<accession>A0AA48I257</accession>
<dbReference type="PANTHER" id="PTHR14614:SF104">
    <property type="entry name" value="N-METHYLTRANSFERASE, PUTATIVE (AFU_ORTHOLOGUE AFUA_1G17750)-RELATED"/>
    <property type="match status" value="1"/>
</dbReference>
<dbReference type="Proteomes" id="UP001233271">
    <property type="component" value="Chromosome 2"/>
</dbReference>
<keyword evidence="2" id="KW-1185">Reference proteome</keyword>
<dbReference type="InterPro" id="IPR029063">
    <property type="entry name" value="SAM-dependent_MTases_sf"/>
</dbReference>
<reference evidence="1" key="1">
    <citation type="journal article" date="2023" name="BMC Genomics">
        <title>Chromosome-level genome assemblies of Cutaneotrichosporon spp. (Trichosporonales, Basidiomycota) reveal imbalanced evolution between nucleotide sequences and chromosome synteny.</title>
        <authorList>
            <person name="Kobayashi Y."/>
            <person name="Kayamori A."/>
            <person name="Aoki K."/>
            <person name="Shiwa Y."/>
            <person name="Matsutani M."/>
            <person name="Fujita N."/>
            <person name="Sugita T."/>
            <person name="Iwasaki W."/>
            <person name="Tanaka N."/>
            <person name="Takashima M."/>
        </authorList>
    </citation>
    <scope>NUCLEOTIDE SEQUENCE</scope>
    <source>
        <strain evidence="1">HIS019</strain>
    </source>
</reference>
<dbReference type="SUPFAM" id="SSF53335">
    <property type="entry name" value="S-adenosyl-L-methionine-dependent methyltransferases"/>
    <property type="match status" value="1"/>
</dbReference>
<evidence type="ECO:0000313" key="1">
    <source>
        <dbReference type="EMBL" id="BEI89741.1"/>
    </source>
</evidence>
<evidence type="ECO:0000313" key="2">
    <source>
        <dbReference type="Proteomes" id="UP001233271"/>
    </source>
</evidence>
<protein>
    <recommendedName>
        <fullName evidence="3">Nicotinamide N-methyltransferase</fullName>
    </recommendedName>
</protein>
<dbReference type="KEGG" id="ccac:CcaHIS019_0211030"/>
<dbReference type="GeneID" id="85493612"/>
<proteinExistence type="predicted"/>
<dbReference type="Pfam" id="PF10294">
    <property type="entry name" value="Methyltransf_16"/>
    <property type="match status" value="1"/>
</dbReference>
<name>A0AA48I257_9TREE</name>
<dbReference type="GO" id="GO:0008757">
    <property type="term" value="F:S-adenosylmethionine-dependent methyltransferase activity"/>
    <property type="evidence" value="ECO:0007669"/>
    <property type="project" value="UniProtKB-ARBA"/>
</dbReference>
<gene>
    <name evidence="1" type="ORF">CcaverHIS019_0211030</name>
</gene>
<dbReference type="Gene3D" id="3.40.50.150">
    <property type="entry name" value="Vaccinia Virus protein VP39"/>
    <property type="match status" value="1"/>
</dbReference>